<dbReference type="PIRSF" id="PIRSF002741">
    <property type="entry name" value="MppA"/>
    <property type="match status" value="1"/>
</dbReference>
<feature type="domain" description="Solute-binding protein family 5" evidence="6">
    <location>
        <begin position="89"/>
        <end position="439"/>
    </location>
</feature>
<dbReference type="GO" id="GO:1904680">
    <property type="term" value="F:peptide transmembrane transporter activity"/>
    <property type="evidence" value="ECO:0007669"/>
    <property type="project" value="TreeGrafter"/>
</dbReference>
<dbReference type="InterPro" id="IPR000914">
    <property type="entry name" value="SBP_5_dom"/>
</dbReference>
<comment type="similarity">
    <text evidence="2">Belongs to the bacterial solute-binding protein 5 family.</text>
</comment>
<dbReference type="PANTHER" id="PTHR30290">
    <property type="entry name" value="PERIPLASMIC BINDING COMPONENT OF ABC TRANSPORTER"/>
    <property type="match status" value="1"/>
</dbReference>
<feature type="chain" id="PRO_5039691939" evidence="5">
    <location>
        <begin position="26"/>
        <end position="530"/>
    </location>
</feature>
<dbReference type="InterPro" id="IPR039424">
    <property type="entry name" value="SBP_5"/>
</dbReference>
<comment type="caution">
    <text evidence="7">The sequence shown here is derived from an EMBL/GenBank/DDBJ whole genome shotgun (WGS) entry which is preliminary data.</text>
</comment>
<dbReference type="PATRIC" id="fig|59750.3.peg.1167"/>
<dbReference type="Gene3D" id="3.10.105.10">
    <property type="entry name" value="Dipeptide-binding Protein, Domain 3"/>
    <property type="match status" value="1"/>
</dbReference>
<evidence type="ECO:0000256" key="3">
    <source>
        <dbReference type="ARBA" id="ARBA00022448"/>
    </source>
</evidence>
<evidence type="ECO:0000256" key="4">
    <source>
        <dbReference type="ARBA" id="ARBA00022729"/>
    </source>
</evidence>
<proteinExistence type="inferred from homology"/>
<dbReference type="PANTHER" id="PTHR30290:SF9">
    <property type="entry name" value="OLIGOPEPTIDE-BINDING PROTEIN APPA"/>
    <property type="match status" value="1"/>
</dbReference>
<sequence length="530" mass="56779">MRRRLTGRLKTVAATGAVAMLTLTACGGSDSSGGVPNAAPTDKVLHLSFLQDPGQPPDPDVYYAGQGLLLTTNIYEGLLQYKGGTDKPELEPLLATEWTASPDNRVFTFKLRDGVKFHDGTPFKSDAVKASFDRRLAVNGGPAYMVKDIQSVTTQGDYGVTITLKAPNSEFLPYLASAYGPRIMSPTGLQKNAGSDFAQSYLTTHDLGTGPYTLTDAQVGSHYSMASFGEYWGPKPYFEKVEMPVITDTSAQQLQFNNGQLAAILHDLPSSAVEQYLNNDKFSHYSLPTMMASFLYVNPNKGIMTDQSTRTAVLDAIDVEQLVKQTFFGRGKVGAQMYPPYVLASDLGKQTLTHDPSALSEIAAGLPADQKTVTIGYDTSNPDMQLIGNLVQTQLAAAGLTAKVQGYPTSEIYGWIGTDMQAAPEIMANTVWPDAPSPYTWGHISWDKDGGINYLGCSSPRVSSALAQGLPTGATQPYSEAGAAAEETGCWLNIADIDDFVVAQPWLKGVEQAHALSNPNSLRIAALSAG</sequence>
<dbReference type="GO" id="GO:0015833">
    <property type="term" value="P:peptide transport"/>
    <property type="evidence" value="ECO:0007669"/>
    <property type="project" value="TreeGrafter"/>
</dbReference>
<dbReference type="SUPFAM" id="SSF53850">
    <property type="entry name" value="Periplasmic binding protein-like II"/>
    <property type="match status" value="1"/>
</dbReference>
<keyword evidence="4 5" id="KW-0732">Signal</keyword>
<dbReference type="AlphaFoldDB" id="A0A132PJV8"/>
<dbReference type="PROSITE" id="PS01040">
    <property type="entry name" value="SBP_BACTERIAL_5"/>
    <property type="match status" value="1"/>
</dbReference>
<keyword evidence="8" id="KW-1185">Reference proteome</keyword>
<dbReference type="InterPro" id="IPR030678">
    <property type="entry name" value="Peptide/Ni-bd"/>
</dbReference>
<dbReference type="InterPro" id="IPR023765">
    <property type="entry name" value="SBP_5_CS"/>
</dbReference>
<dbReference type="GO" id="GO:0043190">
    <property type="term" value="C:ATP-binding cassette (ABC) transporter complex"/>
    <property type="evidence" value="ECO:0007669"/>
    <property type="project" value="InterPro"/>
</dbReference>
<reference evidence="7 8" key="1">
    <citation type="submission" date="2015-07" db="EMBL/GenBank/DDBJ databases">
        <title>A draft genome sequence of Mycobacterium wolinskyi.</title>
        <authorList>
            <person name="de Man T.J."/>
            <person name="Perry K.A."/>
            <person name="Coulliette A.D."/>
            <person name="Jensen B."/>
            <person name="Toney N.C."/>
            <person name="Limbago B.M."/>
            <person name="Noble-Wang J."/>
        </authorList>
    </citation>
    <scope>NUCLEOTIDE SEQUENCE [LARGE SCALE GENOMIC DNA]</scope>
    <source>
        <strain evidence="7 8">CDC_01</strain>
    </source>
</reference>
<keyword evidence="3" id="KW-0813">Transport</keyword>
<dbReference type="RefSeq" id="WP_067851636.1">
    <property type="nucleotide sequence ID" value="NZ_LGTW01000012.1"/>
</dbReference>
<evidence type="ECO:0000256" key="1">
    <source>
        <dbReference type="ARBA" id="ARBA00004193"/>
    </source>
</evidence>
<feature type="signal peptide" evidence="5">
    <location>
        <begin position="1"/>
        <end position="25"/>
    </location>
</feature>
<protein>
    <submittedName>
        <fullName evidence="7">ABC transporter substrate-binding protein</fullName>
    </submittedName>
</protein>
<evidence type="ECO:0000313" key="8">
    <source>
        <dbReference type="Proteomes" id="UP000070612"/>
    </source>
</evidence>
<gene>
    <name evidence="7" type="ORF">AFM11_19165</name>
</gene>
<evidence type="ECO:0000256" key="5">
    <source>
        <dbReference type="SAM" id="SignalP"/>
    </source>
</evidence>
<dbReference type="EMBL" id="LGTW01000012">
    <property type="protein sequence ID" value="KWX22621.1"/>
    <property type="molecule type" value="Genomic_DNA"/>
</dbReference>
<evidence type="ECO:0000313" key="7">
    <source>
        <dbReference type="EMBL" id="KWX22621.1"/>
    </source>
</evidence>
<accession>A0A132PJV8</accession>
<comment type="subcellular location">
    <subcellularLocation>
        <location evidence="1">Cell membrane</location>
        <topology evidence="1">Lipid-anchor</topology>
    </subcellularLocation>
</comment>
<evidence type="ECO:0000256" key="2">
    <source>
        <dbReference type="ARBA" id="ARBA00005695"/>
    </source>
</evidence>
<dbReference type="PROSITE" id="PS51257">
    <property type="entry name" value="PROKAR_LIPOPROTEIN"/>
    <property type="match status" value="1"/>
</dbReference>
<evidence type="ECO:0000259" key="6">
    <source>
        <dbReference type="Pfam" id="PF00496"/>
    </source>
</evidence>
<dbReference type="STRING" id="59750.AWC31_15235"/>
<name>A0A132PJV8_9MYCO</name>
<organism evidence="7 8">
    <name type="scientific">Mycolicibacterium wolinskyi</name>
    <dbReference type="NCBI Taxonomy" id="59750"/>
    <lineage>
        <taxon>Bacteria</taxon>
        <taxon>Bacillati</taxon>
        <taxon>Actinomycetota</taxon>
        <taxon>Actinomycetes</taxon>
        <taxon>Mycobacteriales</taxon>
        <taxon>Mycobacteriaceae</taxon>
        <taxon>Mycolicibacterium</taxon>
    </lineage>
</organism>
<dbReference type="Pfam" id="PF00496">
    <property type="entry name" value="SBP_bac_5"/>
    <property type="match status" value="1"/>
</dbReference>
<dbReference type="Gene3D" id="3.40.190.10">
    <property type="entry name" value="Periplasmic binding protein-like II"/>
    <property type="match status" value="1"/>
</dbReference>
<dbReference type="Proteomes" id="UP000070612">
    <property type="component" value="Unassembled WGS sequence"/>
</dbReference>
<dbReference type="GO" id="GO:0042597">
    <property type="term" value="C:periplasmic space"/>
    <property type="evidence" value="ECO:0007669"/>
    <property type="project" value="UniProtKB-ARBA"/>
</dbReference>